<dbReference type="Proteomes" id="UP000198251">
    <property type="component" value="Chromosome I"/>
</dbReference>
<proteinExistence type="predicted"/>
<evidence type="ECO:0000259" key="2">
    <source>
        <dbReference type="SMART" id="SM00909"/>
    </source>
</evidence>
<evidence type="ECO:0000313" key="4">
    <source>
        <dbReference type="Proteomes" id="UP000198251"/>
    </source>
</evidence>
<name>A0A1C5G848_MICEH</name>
<dbReference type="AlphaFoldDB" id="A0A1C5G848"/>
<feature type="region of interest" description="Disordered" evidence="1">
    <location>
        <begin position="1"/>
        <end position="26"/>
    </location>
</feature>
<feature type="domain" description="GerMN" evidence="2">
    <location>
        <begin position="113"/>
        <end position="202"/>
    </location>
</feature>
<reference evidence="3 4" key="1">
    <citation type="submission" date="2016-06" db="EMBL/GenBank/DDBJ databases">
        <authorList>
            <person name="Kjaerup R.B."/>
            <person name="Dalgaard T.S."/>
            <person name="Juul-Madsen H.R."/>
        </authorList>
    </citation>
    <scope>NUCLEOTIDE SEQUENCE [LARGE SCALE GENOMIC DNA]</scope>
    <source>
        <strain evidence="3 4">DSM 43913</strain>
    </source>
</reference>
<evidence type="ECO:0000256" key="1">
    <source>
        <dbReference type="SAM" id="MobiDB-lite"/>
    </source>
</evidence>
<protein>
    <submittedName>
        <fullName evidence="3">Sporulation and spore germination</fullName>
    </submittedName>
</protein>
<feature type="region of interest" description="Disordered" evidence="1">
    <location>
        <begin position="58"/>
        <end position="82"/>
    </location>
</feature>
<keyword evidence="4" id="KW-1185">Reference proteome</keyword>
<gene>
    <name evidence="3" type="ORF">GA0070610_2141</name>
</gene>
<dbReference type="Pfam" id="PF10646">
    <property type="entry name" value="Germane"/>
    <property type="match status" value="1"/>
</dbReference>
<dbReference type="InterPro" id="IPR019606">
    <property type="entry name" value="GerMN"/>
</dbReference>
<dbReference type="SMART" id="SM00909">
    <property type="entry name" value="Germane"/>
    <property type="match status" value="1"/>
</dbReference>
<organism evidence="3 4">
    <name type="scientific">Micromonospora echinofusca</name>
    <dbReference type="NCBI Taxonomy" id="47858"/>
    <lineage>
        <taxon>Bacteria</taxon>
        <taxon>Bacillati</taxon>
        <taxon>Actinomycetota</taxon>
        <taxon>Actinomycetes</taxon>
        <taxon>Micromonosporales</taxon>
        <taxon>Micromonosporaceae</taxon>
        <taxon>Micromonospora</taxon>
    </lineage>
</organism>
<accession>A0A1C5G848</accession>
<feature type="compositionally biased region" description="Pro residues" evidence="1">
    <location>
        <begin position="62"/>
        <end position="71"/>
    </location>
</feature>
<evidence type="ECO:0000313" key="3">
    <source>
        <dbReference type="EMBL" id="SCG15890.1"/>
    </source>
</evidence>
<sequence length="224" mass="23100">MTARTPARRPPAVTGRPPASPSPVSRRWAWRSGRWRGVGGALVVLGLLAGCGVPTEDAPRTVAPPPGPFPSPGTVAATPSPTLATGRTTAVLCFVRDDRLVRVERRVDGTPTVDAQLQHLLAGPTPAERETGLTTALPGAVPVATARPRGTEVDVELGGTGDETGRSDEVLAFGQIVCTLTARSDVDTVAFLRGGAPLGVPRADGSLSRRPLAADDYAGLVAPR</sequence>
<dbReference type="EMBL" id="LT607733">
    <property type="protein sequence ID" value="SCG15890.1"/>
    <property type="molecule type" value="Genomic_DNA"/>
</dbReference>